<dbReference type="Proteomes" id="UP001180489">
    <property type="component" value="Unassembled WGS sequence"/>
</dbReference>
<sequence length="163" mass="17078">MADPQMPEPVHLPVTLQAKSDQSIVVTGVRVDLMANDPLPGKGSVVKASGCGGGMTLRVFDVDLDGHPVSIKPAVAQQPAGGVKAGPDFPFKVSSGDPEQLSLRLPSVKRDVRFSVTVEWVSEGEPGSVKLDNGGRGFRVMGPSTLPKYSRSTLYARPSAASP</sequence>
<evidence type="ECO:0008006" key="3">
    <source>
        <dbReference type="Google" id="ProtNLM"/>
    </source>
</evidence>
<evidence type="ECO:0000313" key="1">
    <source>
        <dbReference type="EMBL" id="MDT0478048.1"/>
    </source>
</evidence>
<protein>
    <recommendedName>
        <fullName evidence="3">TerD domain-containing protein</fullName>
    </recommendedName>
</protein>
<keyword evidence="2" id="KW-1185">Reference proteome</keyword>
<dbReference type="EMBL" id="JAVRFF010000091">
    <property type="protein sequence ID" value="MDT0478048.1"/>
    <property type="molecule type" value="Genomic_DNA"/>
</dbReference>
<reference evidence="1" key="1">
    <citation type="submission" date="2024-05" db="EMBL/GenBank/DDBJ databases">
        <title>30 novel species of actinomycetes from the DSMZ collection.</title>
        <authorList>
            <person name="Nouioui I."/>
        </authorList>
    </citation>
    <scope>NUCLEOTIDE SEQUENCE</scope>
    <source>
        <strain evidence="1">DSM 41014</strain>
    </source>
</reference>
<organism evidence="1 2">
    <name type="scientific">Streptomyces hintoniae</name>
    <dbReference type="NCBI Taxonomy" id="3075521"/>
    <lineage>
        <taxon>Bacteria</taxon>
        <taxon>Bacillati</taxon>
        <taxon>Actinomycetota</taxon>
        <taxon>Actinomycetes</taxon>
        <taxon>Kitasatosporales</taxon>
        <taxon>Streptomycetaceae</taxon>
        <taxon>Streptomyces</taxon>
    </lineage>
</organism>
<proteinExistence type="predicted"/>
<evidence type="ECO:0000313" key="2">
    <source>
        <dbReference type="Proteomes" id="UP001180489"/>
    </source>
</evidence>
<name>A0ABU2UY39_9ACTN</name>
<dbReference type="RefSeq" id="WP_311638017.1">
    <property type="nucleotide sequence ID" value="NZ_JAVRFF010000091.1"/>
</dbReference>
<gene>
    <name evidence="1" type="ORF">RM863_38625</name>
</gene>
<accession>A0ABU2UY39</accession>
<comment type="caution">
    <text evidence="1">The sequence shown here is derived from an EMBL/GenBank/DDBJ whole genome shotgun (WGS) entry which is preliminary data.</text>
</comment>